<dbReference type="EMBL" id="CP036282">
    <property type="protein sequence ID" value="QDL53094.1"/>
    <property type="molecule type" value="Genomic_DNA"/>
</dbReference>
<reference evidence="2" key="1">
    <citation type="submission" date="2019-02" db="EMBL/GenBank/DDBJ databases">
        <title>Complete genome sequence of Rhodoferax sp. Gr-4.</title>
        <authorList>
            <person name="Jin L."/>
        </authorList>
    </citation>
    <scope>NUCLEOTIDE SEQUENCE [LARGE SCALE GENOMIC DNA]</scope>
    <source>
        <strain evidence="2">Gr-4</strain>
    </source>
</reference>
<evidence type="ECO:0000313" key="2">
    <source>
        <dbReference type="Proteomes" id="UP000317365"/>
    </source>
</evidence>
<dbReference type="PANTHER" id="PTHR13696:SF99">
    <property type="entry name" value="COBYRINIC ACID AC-DIAMIDE SYNTHASE"/>
    <property type="match status" value="1"/>
</dbReference>
<dbReference type="AlphaFoldDB" id="A0A515EKA1"/>
<dbReference type="InterPro" id="IPR027417">
    <property type="entry name" value="P-loop_NTPase"/>
</dbReference>
<protein>
    <submittedName>
        <fullName evidence="1">Cellulose synthase operon protein YhjQ</fullName>
    </submittedName>
</protein>
<dbReference type="PIRSF" id="PIRSF009320">
    <property type="entry name" value="Nuc_binding_HP_1000"/>
    <property type="match status" value="1"/>
</dbReference>
<accession>A0A515EKA1</accession>
<dbReference type="NCBIfam" id="TIGR03371">
    <property type="entry name" value="cellulose_yhjQ"/>
    <property type="match status" value="1"/>
</dbReference>
<gene>
    <name evidence="1" type="primary">yhjQ</name>
    <name evidence="1" type="ORF">EXZ61_02305</name>
</gene>
<reference evidence="2" key="2">
    <citation type="journal article" date="2020" name="Int. J. Syst. Evol. Microbiol.">
        <title>Genomic insights into a novel species Rhodoferax aquaticus sp. nov., isolated from freshwater.</title>
        <authorList>
            <person name="Li T."/>
            <person name="Zhuo Y."/>
            <person name="Jin C.Z."/>
            <person name="Wu X."/>
            <person name="Ko S.R."/>
            <person name="Jin F.J."/>
            <person name="Ahn C.Y."/>
            <person name="Oh H.M."/>
            <person name="Lee H.G."/>
            <person name="Jin L."/>
        </authorList>
    </citation>
    <scope>NUCLEOTIDE SEQUENCE [LARGE SCALE GENOMIC DNA]</scope>
    <source>
        <strain evidence="2">Gr-4</strain>
    </source>
</reference>
<dbReference type="KEGG" id="rhg:EXZ61_02305"/>
<dbReference type="PANTHER" id="PTHR13696">
    <property type="entry name" value="P-LOOP CONTAINING NUCLEOSIDE TRIPHOSPHATE HYDROLASE"/>
    <property type="match status" value="1"/>
</dbReference>
<organism evidence="1 2">
    <name type="scientific">Rhodoferax aquaticus</name>
    <dbReference type="NCBI Taxonomy" id="2527691"/>
    <lineage>
        <taxon>Bacteria</taxon>
        <taxon>Pseudomonadati</taxon>
        <taxon>Pseudomonadota</taxon>
        <taxon>Betaproteobacteria</taxon>
        <taxon>Burkholderiales</taxon>
        <taxon>Comamonadaceae</taxon>
        <taxon>Rhodoferax</taxon>
    </lineage>
</organism>
<dbReference type="SUPFAM" id="SSF52540">
    <property type="entry name" value="P-loop containing nucleoside triphosphate hydrolases"/>
    <property type="match status" value="1"/>
</dbReference>
<dbReference type="InterPro" id="IPR017746">
    <property type="entry name" value="Cellulose_synthase_operon_BcsQ"/>
</dbReference>
<sequence length="249" mass="27111">MQVIALISGKGGVGKTTLAANLAVALVERKKRVLLIDLDPQNAQRLHLGMDPDEIAGLVREGVGPDSIFDSPFGVRFIPFGRVTETELAEFESAIKLDPDWIANGIQSIGEDVFDYVILDTPPGPSVFLKQALTAAQRALVVILADAASYVTIPKIITLVEEFTQGREDFCGMHLLINQMPGQSQLGHQVRNALYTEYGSLIVPVAVHKDPRVSQALAFERPVLQFEPHCKASLDIQSVADWLLASMTP</sequence>
<name>A0A515EKA1_9BURK</name>
<dbReference type="Proteomes" id="UP000317365">
    <property type="component" value="Chromosome"/>
</dbReference>
<dbReference type="CDD" id="cd02042">
    <property type="entry name" value="ParAB_family"/>
    <property type="match status" value="1"/>
</dbReference>
<proteinExistence type="predicted"/>
<dbReference type="Pfam" id="PF06564">
    <property type="entry name" value="CBP_BcsQ"/>
    <property type="match status" value="1"/>
</dbReference>
<dbReference type="RefSeq" id="WP_142808634.1">
    <property type="nucleotide sequence ID" value="NZ_CP036282.1"/>
</dbReference>
<dbReference type="InterPro" id="IPR050678">
    <property type="entry name" value="DNA_Partitioning_ATPase"/>
</dbReference>
<evidence type="ECO:0000313" key="1">
    <source>
        <dbReference type="EMBL" id="QDL53094.1"/>
    </source>
</evidence>
<dbReference type="Gene3D" id="3.40.50.300">
    <property type="entry name" value="P-loop containing nucleotide triphosphate hydrolases"/>
    <property type="match status" value="1"/>
</dbReference>
<keyword evidence="2" id="KW-1185">Reference proteome</keyword>